<dbReference type="InterPro" id="IPR051156">
    <property type="entry name" value="Mito/Outer_Membr_Metalloprot"/>
</dbReference>
<organism evidence="8 9">
    <name type="scientific">Urechidicola croceus</name>
    <dbReference type="NCBI Taxonomy" id="1850246"/>
    <lineage>
        <taxon>Bacteria</taxon>
        <taxon>Pseudomonadati</taxon>
        <taxon>Bacteroidota</taxon>
        <taxon>Flavobacteriia</taxon>
        <taxon>Flavobacteriales</taxon>
        <taxon>Flavobacteriaceae</taxon>
        <taxon>Urechidicola</taxon>
    </lineage>
</organism>
<keyword evidence="9" id="KW-1185">Reference proteome</keyword>
<dbReference type="KEGG" id="lul:LPB138_04610"/>
<dbReference type="InterPro" id="IPR001915">
    <property type="entry name" value="Peptidase_M48"/>
</dbReference>
<evidence type="ECO:0000313" key="8">
    <source>
        <dbReference type="EMBL" id="AOW20008.1"/>
    </source>
</evidence>
<keyword evidence="2" id="KW-0479">Metal-binding</keyword>
<keyword evidence="3 6" id="KW-0378">Hydrolase</keyword>
<gene>
    <name evidence="8" type="ORF">LPB138_04610</name>
</gene>
<dbReference type="RefSeq" id="WP_070236147.1">
    <property type="nucleotide sequence ID" value="NZ_CP017478.1"/>
</dbReference>
<dbReference type="Pfam" id="PF01435">
    <property type="entry name" value="Peptidase_M48"/>
    <property type="match status" value="1"/>
</dbReference>
<proteinExistence type="inferred from homology"/>
<dbReference type="PANTHER" id="PTHR22726:SF24">
    <property type="entry name" value="M48 FAMILY METALLOPEPTIDASE"/>
    <property type="match status" value="1"/>
</dbReference>
<dbReference type="OrthoDB" id="9810445at2"/>
<dbReference type="EMBL" id="CP017478">
    <property type="protein sequence ID" value="AOW20008.1"/>
    <property type="molecule type" value="Genomic_DNA"/>
</dbReference>
<name>A0A1D8P5Z6_9FLAO</name>
<dbReference type="CDD" id="cd07331">
    <property type="entry name" value="M48C_Oma1_like"/>
    <property type="match status" value="1"/>
</dbReference>
<dbReference type="STRING" id="1850246.LPB138_04610"/>
<accession>A0A1D8P5Z6</accession>
<keyword evidence="4 6" id="KW-0862">Zinc</keyword>
<evidence type="ECO:0000256" key="5">
    <source>
        <dbReference type="ARBA" id="ARBA00023049"/>
    </source>
</evidence>
<dbReference type="GO" id="GO:0046872">
    <property type="term" value="F:metal ion binding"/>
    <property type="evidence" value="ECO:0007669"/>
    <property type="project" value="UniProtKB-KW"/>
</dbReference>
<dbReference type="AlphaFoldDB" id="A0A1D8P5Z6"/>
<evidence type="ECO:0000256" key="6">
    <source>
        <dbReference type="RuleBase" id="RU003983"/>
    </source>
</evidence>
<dbReference type="GO" id="GO:0051603">
    <property type="term" value="P:proteolysis involved in protein catabolic process"/>
    <property type="evidence" value="ECO:0007669"/>
    <property type="project" value="TreeGrafter"/>
</dbReference>
<sequence>MKKVTSLLVVFLFLLSCSTVPITGRKRINLVSDAQILPASFAQYEGFLKENKLSSDIKNTRSIQDVGMKISRAVDRFMRANNMISEANNYRWEFNLIEDENVNAWCMPGGKVVFYTGILPICANTDGVAAVMGHEVAHAFAKHGQERMSQGYLQQAGGLAVAIGTANKNPQAREIWNTAFGLGSQLGMLAFSRTHETEADRLGLVFMIMAGYKPEEAVNVWIRMSQRASASEAPPEFLSTHPSNQTRIKNLKDYMPTAIAYAKKFNEQAAIQQEQQQQLKNQARQ</sequence>
<reference evidence="8 9" key="1">
    <citation type="submission" date="2016-10" db="EMBL/GenBank/DDBJ databases">
        <title>Lutibacter sp. LPB0138, isolated from marine gastropod.</title>
        <authorList>
            <person name="Kim E."/>
            <person name="Yi H."/>
        </authorList>
    </citation>
    <scope>NUCLEOTIDE SEQUENCE [LARGE SCALE GENOMIC DNA]</scope>
    <source>
        <strain evidence="8 9">LPB0138</strain>
    </source>
</reference>
<feature type="domain" description="Peptidase M48" evidence="7">
    <location>
        <begin position="70"/>
        <end position="253"/>
    </location>
</feature>
<dbReference type="Gene3D" id="3.30.2010.10">
    <property type="entry name" value="Metalloproteases ('zincins'), catalytic domain"/>
    <property type="match status" value="1"/>
</dbReference>
<protein>
    <submittedName>
        <fullName evidence="8">Peptidase M48</fullName>
    </submittedName>
</protein>
<evidence type="ECO:0000256" key="2">
    <source>
        <dbReference type="ARBA" id="ARBA00022723"/>
    </source>
</evidence>
<dbReference type="GO" id="GO:0016020">
    <property type="term" value="C:membrane"/>
    <property type="evidence" value="ECO:0007669"/>
    <property type="project" value="TreeGrafter"/>
</dbReference>
<evidence type="ECO:0000313" key="9">
    <source>
        <dbReference type="Proteomes" id="UP000176050"/>
    </source>
</evidence>
<comment type="similarity">
    <text evidence="6">Belongs to the peptidase M48 family.</text>
</comment>
<keyword evidence="1 6" id="KW-0645">Protease</keyword>
<evidence type="ECO:0000256" key="3">
    <source>
        <dbReference type="ARBA" id="ARBA00022801"/>
    </source>
</evidence>
<comment type="cofactor">
    <cofactor evidence="6">
        <name>Zn(2+)</name>
        <dbReference type="ChEBI" id="CHEBI:29105"/>
    </cofactor>
    <text evidence="6">Binds 1 zinc ion per subunit.</text>
</comment>
<dbReference type="PANTHER" id="PTHR22726">
    <property type="entry name" value="METALLOENDOPEPTIDASE OMA1"/>
    <property type="match status" value="1"/>
</dbReference>
<evidence type="ECO:0000256" key="4">
    <source>
        <dbReference type="ARBA" id="ARBA00022833"/>
    </source>
</evidence>
<dbReference type="GO" id="GO:0004222">
    <property type="term" value="F:metalloendopeptidase activity"/>
    <property type="evidence" value="ECO:0007669"/>
    <property type="project" value="InterPro"/>
</dbReference>
<evidence type="ECO:0000256" key="1">
    <source>
        <dbReference type="ARBA" id="ARBA00022670"/>
    </source>
</evidence>
<dbReference type="Proteomes" id="UP000176050">
    <property type="component" value="Chromosome"/>
</dbReference>
<keyword evidence="5 6" id="KW-0482">Metalloprotease</keyword>
<dbReference type="PROSITE" id="PS51257">
    <property type="entry name" value="PROKAR_LIPOPROTEIN"/>
    <property type="match status" value="1"/>
</dbReference>
<evidence type="ECO:0000259" key="7">
    <source>
        <dbReference type="Pfam" id="PF01435"/>
    </source>
</evidence>